<reference evidence="2 3" key="1">
    <citation type="submission" date="2015-07" db="EMBL/GenBank/DDBJ databases">
        <authorList>
            <person name="Noorani M."/>
        </authorList>
    </citation>
    <scope>NUCLEOTIDE SEQUENCE [LARGE SCALE GENOMIC DNA]</scope>
    <source>
        <strain evidence="2">BBA 69670</strain>
    </source>
</reference>
<organism evidence="2 3">
    <name type="scientific">Rhizoctonia solani</name>
    <dbReference type="NCBI Taxonomy" id="456999"/>
    <lineage>
        <taxon>Eukaryota</taxon>
        <taxon>Fungi</taxon>
        <taxon>Dikarya</taxon>
        <taxon>Basidiomycota</taxon>
        <taxon>Agaricomycotina</taxon>
        <taxon>Agaricomycetes</taxon>
        <taxon>Cantharellales</taxon>
        <taxon>Ceratobasidiaceae</taxon>
        <taxon>Rhizoctonia</taxon>
    </lineage>
</organism>
<evidence type="ECO:0000313" key="2">
    <source>
        <dbReference type="EMBL" id="CUA76105.1"/>
    </source>
</evidence>
<evidence type="ECO:0000313" key="3">
    <source>
        <dbReference type="Proteomes" id="UP000044841"/>
    </source>
</evidence>
<protein>
    <submittedName>
        <fullName evidence="2">Uncharacterized protein</fullName>
    </submittedName>
</protein>
<proteinExistence type="predicted"/>
<feature type="compositionally biased region" description="Basic and acidic residues" evidence="1">
    <location>
        <begin position="217"/>
        <end position="228"/>
    </location>
</feature>
<dbReference type="EMBL" id="CYGV01001623">
    <property type="protein sequence ID" value="CUA76105.1"/>
    <property type="molecule type" value="Genomic_DNA"/>
</dbReference>
<dbReference type="AlphaFoldDB" id="A0A0K6GCA2"/>
<keyword evidence="3" id="KW-1185">Reference proteome</keyword>
<dbReference type="Proteomes" id="UP000044841">
    <property type="component" value="Unassembled WGS sequence"/>
</dbReference>
<feature type="region of interest" description="Disordered" evidence="1">
    <location>
        <begin position="212"/>
        <end position="234"/>
    </location>
</feature>
<feature type="compositionally biased region" description="Pro residues" evidence="1">
    <location>
        <begin position="43"/>
        <end position="56"/>
    </location>
</feature>
<feature type="region of interest" description="Disordered" evidence="1">
    <location>
        <begin position="35"/>
        <end position="64"/>
    </location>
</feature>
<sequence>MKLVTLIDEGTIVAINYTMAARFLTREIHMIDDSSATATRATPSPPFIQPPSPPSINPRNSQVSPKRPLPALALTLLPLKPSSRQIQTVLEAKVATNLKFESVDRPSTELAREAERVITVPSANAEVDIGVEGLNAMDGTGVGLADVESVILYDGNTRVRFVQTVVKNSIGSAKIATNVDADKVCVLVTAFYGASIPEGFFKTLDTDSSAVSASEGTKVEGEPKKPVEKLQSSEITPSLEPMITKPMFLEEKKADCKRRQGRQ</sequence>
<name>A0A0K6GCA2_9AGAM</name>
<accession>A0A0K6GCA2</accession>
<gene>
    <name evidence="2" type="ORF">RSOLAG22IIIB_06097</name>
</gene>
<evidence type="ECO:0000256" key="1">
    <source>
        <dbReference type="SAM" id="MobiDB-lite"/>
    </source>
</evidence>